<dbReference type="PROSITE" id="PS50026">
    <property type="entry name" value="EGF_3"/>
    <property type="match status" value="1"/>
</dbReference>
<keyword evidence="9 22" id="KW-0547">Nucleotide-binding</keyword>
<keyword evidence="21" id="KW-0245">EGF-like domain</keyword>
<dbReference type="InterPro" id="IPR013162">
    <property type="entry name" value="CD80_C2-set"/>
</dbReference>
<dbReference type="PROSITE" id="PS50011">
    <property type="entry name" value="PROTEIN_KINASE_DOM"/>
    <property type="match status" value="1"/>
</dbReference>
<dbReference type="Pfam" id="PF00008">
    <property type="entry name" value="EGF"/>
    <property type="match status" value="1"/>
</dbReference>
<keyword evidence="13 24" id="KW-0472">Membrane</keyword>
<evidence type="ECO:0000256" key="5">
    <source>
        <dbReference type="ARBA" id="ARBA00022679"/>
    </source>
</evidence>
<evidence type="ECO:0000256" key="1">
    <source>
        <dbReference type="ARBA" id="ARBA00004251"/>
    </source>
</evidence>
<feature type="transmembrane region" description="Helical" evidence="24">
    <location>
        <begin position="382"/>
        <end position="404"/>
    </location>
</feature>
<dbReference type="eggNOG" id="KOG0200">
    <property type="taxonomic scope" value="Eukaryota"/>
</dbReference>
<dbReference type="PANTHER" id="PTHR24416">
    <property type="entry name" value="TYROSINE-PROTEIN KINASE RECEPTOR"/>
    <property type="match status" value="1"/>
</dbReference>
<evidence type="ECO:0000256" key="20">
    <source>
        <dbReference type="ARBA" id="ARBA00056965"/>
    </source>
</evidence>
<dbReference type="PRINTS" id="PR00109">
    <property type="entry name" value="TYRKINASE"/>
</dbReference>
<dbReference type="AlphaFoldDB" id="C3Y807"/>
<dbReference type="Gene3D" id="2.60.40.10">
    <property type="entry name" value="Immunoglobulins"/>
    <property type="match status" value="2"/>
</dbReference>
<dbReference type="Gene3D" id="2.60.120.290">
    <property type="entry name" value="Spermadhesin, CUB domain"/>
    <property type="match status" value="1"/>
</dbReference>
<keyword evidence="18" id="KW-0393">Immunoglobulin domain</keyword>
<dbReference type="SUPFAM" id="SSF48726">
    <property type="entry name" value="Immunoglobulin"/>
    <property type="match status" value="2"/>
</dbReference>
<dbReference type="SMART" id="SM00219">
    <property type="entry name" value="TyrKc"/>
    <property type="match status" value="1"/>
</dbReference>
<evidence type="ECO:0000256" key="3">
    <source>
        <dbReference type="ARBA" id="ARBA00022475"/>
    </source>
</evidence>
<comment type="caution">
    <text evidence="21">Lacks conserved residue(s) required for the propagation of feature annotation.</text>
</comment>
<comment type="subcellular location">
    <subcellularLocation>
        <location evidence="1">Cell membrane</location>
        <topology evidence="1">Single-pass type I membrane protein</topology>
    </subcellularLocation>
</comment>
<keyword evidence="15 21" id="KW-1015">Disulfide bond</keyword>
<dbReference type="STRING" id="7739.C3Y807"/>
<evidence type="ECO:0000256" key="21">
    <source>
        <dbReference type="PROSITE-ProRule" id="PRU00076"/>
    </source>
</evidence>
<evidence type="ECO:0000256" key="16">
    <source>
        <dbReference type="ARBA" id="ARBA00023170"/>
    </source>
</evidence>
<dbReference type="InterPro" id="IPR000719">
    <property type="entry name" value="Prot_kinase_dom"/>
</dbReference>
<evidence type="ECO:0000259" key="28">
    <source>
        <dbReference type="PROSITE" id="PS50835"/>
    </source>
</evidence>
<dbReference type="PROSITE" id="PS00022">
    <property type="entry name" value="EGF_1"/>
    <property type="match status" value="1"/>
</dbReference>
<dbReference type="SMART" id="SM00042">
    <property type="entry name" value="CUB"/>
    <property type="match status" value="1"/>
</dbReference>
<dbReference type="InterPro" id="IPR035914">
    <property type="entry name" value="Sperma_CUB_dom_sf"/>
</dbReference>
<keyword evidence="6 24" id="KW-0812">Transmembrane</keyword>
<evidence type="ECO:0000256" key="17">
    <source>
        <dbReference type="ARBA" id="ARBA00023180"/>
    </source>
</evidence>
<dbReference type="InterPro" id="IPR017441">
    <property type="entry name" value="Protein_kinase_ATP_BS"/>
</dbReference>
<evidence type="ECO:0000256" key="6">
    <source>
        <dbReference type="ARBA" id="ARBA00022692"/>
    </source>
</evidence>
<evidence type="ECO:0000256" key="18">
    <source>
        <dbReference type="ARBA" id="ARBA00023319"/>
    </source>
</evidence>
<keyword evidence="10" id="KW-0418">Kinase</keyword>
<keyword evidence="3" id="KW-1003">Cell membrane</keyword>
<dbReference type="InterPro" id="IPR013783">
    <property type="entry name" value="Ig-like_fold"/>
</dbReference>
<dbReference type="FunFam" id="1.10.510.10:FF:000123">
    <property type="entry name" value="Tyrosine-protein kinase receptor Tie-1"/>
    <property type="match status" value="1"/>
</dbReference>
<dbReference type="SUPFAM" id="SSF49854">
    <property type="entry name" value="Spermadhesin, CUB domain"/>
    <property type="match status" value="1"/>
</dbReference>
<feature type="domain" description="Ig-like" evidence="28">
    <location>
        <begin position="168"/>
        <end position="266"/>
    </location>
</feature>
<dbReference type="PROSITE" id="PS50835">
    <property type="entry name" value="IG_LIKE"/>
    <property type="match status" value="2"/>
</dbReference>
<feature type="region of interest" description="Disordered" evidence="23">
    <location>
        <begin position="433"/>
        <end position="463"/>
    </location>
</feature>
<keyword evidence="11 22" id="KW-0067">ATP-binding</keyword>
<evidence type="ECO:0000256" key="10">
    <source>
        <dbReference type="ARBA" id="ARBA00022777"/>
    </source>
</evidence>
<comment type="function">
    <text evidence="20">Receptor for basic fibroblast growth factor.</text>
</comment>
<dbReference type="InterPro" id="IPR050122">
    <property type="entry name" value="RTK"/>
</dbReference>
<dbReference type="GO" id="GO:0005524">
    <property type="term" value="F:ATP binding"/>
    <property type="evidence" value="ECO:0007669"/>
    <property type="project" value="UniProtKB-UniRule"/>
</dbReference>
<evidence type="ECO:0000256" key="4">
    <source>
        <dbReference type="ARBA" id="ARBA00022553"/>
    </source>
</evidence>
<evidence type="ECO:0000313" key="29">
    <source>
        <dbReference type="EMBL" id="EEN63662.1"/>
    </source>
</evidence>
<dbReference type="InterPro" id="IPR011009">
    <property type="entry name" value="Kinase-like_dom_sf"/>
</dbReference>
<dbReference type="InterPro" id="IPR003599">
    <property type="entry name" value="Ig_sub"/>
</dbReference>
<dbReference type="FunFam" id="2.60.120.290:FF:000116">
    <property type="entry name" value="Predicted protein"/>
    <property type="match status" value="1"/>
</dbReference>
<dbReference type="InterPro" id="IPR036179">
    <property type="entry name" value="Ig-like_dom_sf"/>
</dbReference>
<evidence type="ECO:0000259" key="26">
    <source>
        <dbReference type="PROSITE" id="PS50011"/>
    </source>
</evidence>
<dbReference type="InParanoid" id="C3Y807"/>
<dbReference type="EMBL" id="GG666490">
    <property type="protein sequence ID" value="EEN63662.1"/>
    <property type="molecule type" value="Genomic_DNA"/>
</dbReference>
<evidence type="ECO:0000256" key="11">
    <source>
        <dbReference type="ARBA" id="ARBA00022840"/>
    </source>
</evidence>
<dbReference type="InterPro" id="IPR020635">
    <property type="entry name" value="Tyr_kinase_cat_dom"/>
</dbReference>
<evidence type="ECO:0000256" key="8">
    <source>
        <dbReference type="ARBA" id="ARBA00022737"/>
    </source>
</evidence>
<keyword evidence="12 24" id="KW-1133">Transmembrane helix</keyword>
<feature type="domain" description="EGF-like" evidence="27">
    <location>
        <begin position="126"/>
        <end position="164"/>
    </location>
</feature>
<dbReference type="SMART" id="SM00408">
    <property type="entry name" value="IGc2"/>
    <property type="match status" value="2"/>
</dbReference>
<dbReference type="InterPro" id="IPR001245">
    <property type="entry name" value="Ser-Thr/Tyr_kinase_cat_dom"/>
</dbReference>
<dbReference type="Pfam" id="PF07714">
    <property type="entry name" value="PK_Tyr_Ser-Thr"/>
    <property type="match status" value="1"/>
</dbReference>
<dbReference type="CDD" id="cd00098">
    <property type="entry name" value="IgC1"/>
    <property type="match status" value="1"/>
</dbReference>
<dbReference type="PROSITE" id="PS01180">
    <property type="entry name" value="CUB"/>
    <property type="match status" value="1"/>
</dbReference>
<dbReference type="SUPFAM" id="SSF57196">
    <property type="entry name" value="EGF/Laminin"/>
    <property type="match status" value="1"/>
</dbReference>
<dbReference type="InterPro" id="IPR000742">
    <property type="entry name" value="EGF"/>
</dbReference>
<dbReference type="FunCoup" id="C3Y807">
    <property type="interactions" value="150"/>
</dbReference>
<evidence type="ECO:0000256" key="14">
    <source>
        <dbReference type="ARBA" id="ARBA00023137"/>
    </source>
</evidence>
<reference evidence="29" key="1">
    <citation type="journal article" date="2008" name="Nature">
        <title>The amphioxus genome and the evolution of the chordate karyotype.</title>
        <authorList>
            <consortium name="US DOE Joint Genome Institute (JGI-PGF)"/>
            <person name="Putnam N.H."/>
            <person name="Butts T."/>
            <person name="Ferrier D.E.K."/>
            <person name="Furlong R.F."/>
            <person name="Hellsten U."/>
            <person name="Kawashima T."/>
            <person name="Robinson-Rechavi M."/>
            <person name="Shoguchi E."/>
            <person name="Terry A."/>
            <person name="Yu J.-K."/>
            <person name="Benito-Gutierrez E.L."/>
            <person name="Dubchak I."/>
            <person name="Garcia-Fernandez J."/>
            <person name="Gibson-Brown J.J."/>
            <person name="Grigoriev I.V."/>
            <person name="Horton A.C."/>
            <person name="de Jong P.J."/>
            <person name="Jurka J."/>
            <person name="Kapitonov V.V."/>
            <person name="Kohara Y."/>
            <person name="Kuroki Y."/>
            <person name="Lindquist E."/>
            <person name="Lucas S."/>
            <person name="Osoegawa K."/>
            <person name="Pennacchio L.A."/>
            <person name="Salamov A.A."/>
            <person name="Satou Y."/>
            <person name="Sauka-Spengler T."/>
            <person name="Schmutz J."/>
            <person name="Shin-I T."/>
            <person name="Toyoda A."/>
            <person name="Bronner-Fraser M."/>
            <person name="Fujiyama A."/>
            <person name="Holland L.Z."/>
            <person name="Holland P.W.H."/>
            <person name="Satoh N."/>
            <person name="Rokhsar D.S."/>
        </authorList>
    </citation>
    <scope>NUCLEOTIDE SEQUENCE [LARGE SCALE GENOMIC DNA]</scope>
    <source>
        <strain evidence="29">S238N-H82</strain>
        <tissue evidence="29">Testes</tissue>
    </source>
</reference>
<dbReference type="PROSITE" id="PS00107">
    <property type="entry name" value="PROTEIN_KINASE_ATP"/>
    <property type="match status" value="1"/>
</dbReference>
<dbReference type="InterPro" id="IPR008266">
    <property type="entry name" value="Tyr_kinase_AS"/>
</dbReference>
<dbReference type="Gene3D" id="2.10.25.10">
    <property type="entry name" value="Laminin"/>
    <property type="match status" value="1"/>
</dbReference>
<dbReference type="InterPro" id="IPR007110">
    <property type="entry name" value="Ig-like_dom"/>
</dbReference>
<keyword evidence="17" id="KW-0325">Glycoprotein</keyword>
<keyword evidence="7" id="KW-0732">Signal</keyword>
<evidence type="ECO:0000256" key="23">
    <source>
        <dbReference type="SAM" id="MobiDB-lite"/>
    </source>
</evidence>
<dbReference type="SMART" id="SM00409">
    <property type="entry name" value="IG"/>
    <property type="match status" value="2"/>
</dbReference>
<dbReference type="PROSITE" id="PS00109">
    <property type="entry name" value="PROTEIN_KINASE_TYR"/>
    <property type="match status" value="1"/>
</dbReference>
<evidence type="ECO:0000256" key="24">
    <source>
        <dbReference type="SAM" id="Phobius"/>
    </source>
</evidence>
<dbReference type="FunFam" id="3.30.200.20:FF:000593">
    <property type="entry name" value="Predicted protein"/>
    <property type="match status" value="1"/>
</dbReference>
<evidence type="ECO:0000256" key="12">
    <source>
        <dbReference type="ARBA" id="ARBA00022989"/>
    </source>
</evidence>
<dbReference type="FunFam" id="2.10.25.10:FF:000127">
    <property type="entry name" value="Neurogenic locus notch protein 1"/>
    <property type="match status" value="1"/>
</dbReference>
<keyword evidence="4" id="KW-0597">Phosphoprotein</keyword>
<dbReference type="Pfam" id="PF13927">
    <property type="entry name" value="Ig_3"/>
    <property type="match status" value="1"/>
</dbReference>
<keyword evidence="14" id="KW-0829">Tyrosine-protein kinase</keyword>
<dbReference type="GO" id="GO:0004714">
    <property type="term" value="F:transmembrane receptor protein tyrosine kinase activity"/>
    <property type="evidence" value="ECO:0007669"/>
    <property type="project" value="UniProtKB-EC"/>
</dbReference>
<comment type="catalytic activity">
    <reaction evidence="19">
        <text>L-tyrosyl-[protein] + ATP = O-phospho-L-tyrosyl-[protein] + ADP + H(+)</text>
        <dbReference type="Rhea" id="RHEA:10596"/>
        <dbReference type="Rhea" id="RHEA-COMP:10136"/>
        <dbReference type="Rhea" id="RHEA-COMP:20101"/>
        <dbReference type="ChEBI" id="CHEBI:15378"/>
        <dbReference type="ChEBI" id="CHEBI:30616"/>
        <dbReference type="ChEBI" id="CHEBI:46858"/>
        <dbReference type="ChEBI" id="CHEBI:61978"/>
        <dbReference type="ChEBI" id="CHEBI:456216"/>
        <dbReference type="EC" id="2.7.10.1"/>
    </reaction>
</comment>
<sequence>MDSGSAQCDETLRSPAGEISSPGYPGDYPPRVDYTWCVNVEGATGIDVSFLGEFHIELNEDGDGTVTCKDGVEIGQGNVPFQDTIGVFCGNSTPPAQRVDTGQMWVNLYTDRNVQMAGFRLVYRSELDVCYSSPCTNGATCLPNLTTYTYTCHCSPGWEGTNCELVAPGALTIETSPPSPSTEEQLNLTCWATGWGFTPNISWYIVDEDSPVDAGLGEQQDTQESDSSFTSIRTLTFTPTKGDNGVTYRCVASHPALAMDVETLMTLNVRYPAEIITPPSITTRVTEGQSVTISCPADGNPGNFIYTWREGGRVIDPSTEHQYDIDNGVLNITSATSDLQGTAYSCEVSNNIGFTPAKASTVLIVDFSAESLNGGGNPTTTIIIVVVVCVVVIIAVVVAAVSILRRAMVSRERQNDAPTGVALEQIPTSSEDGYQSLRLPQGQKSAQPYQGLAVPGDSQRQSTTDVVYEDVKTSSEFPRNQLALREKLGQGEFGNVFRAEAWNISDHQGTTIVAVKTLKAATRDAAQPAFFKELEVLEVLGSHPNVVSFLGCCTDKEPFYLLLEFVPGGTLQSNLRSSRAPQTHSNLHGESKSLSSQDLTKFAWDVAKGMVFLSSKKILHRDLATRNVLVAADKTCKVSDFGISREGEEYERTAHVRLPIRWMAPESLFQRMYTSKSDVWSFGVLLWEIVTLGATPYSGMSSRQVMGHVKHGYRMEKPPHCDGKLYSIMAACWEEQPTERPSFQQLELSLEALMGGGYINLASFDETTYANLQTSGEERC</sequence>
<feature type="disulfide bond" evidence="21">
    <location>
        <begin position="154"/>
        <end position="163"/>
    </location>
</feature>
<dbReference type="GO" id="GO:0005886">
    <property type="term" value="C:plasma membrane"/>
    <property type="evidence" value="ECO:0007669"/>
    <property type="project" value="UniProtKB-SubCell"/>
</dbReference>
<evidence type="ECO:0000259" key="25">
    <source>
        <dbReference type="PROSITE" id="PS01180"/>
    </source>
</evidence>
<dbReference type="InterPro" id="IPR000859">
    <property type="entry name" value="CUB_dom"/>
</dbReference>
<dbReference type="Pfam" id="PF08205">
    <property type="entry name" value="C2-set_2"/>
    <property type="match status" value="1"/>
</dbReference>
<evidence type="ECO:0000256" key="2">
    <source>
        <dbReference type="ARBA" id="ARBA00011902"/>
    </source>
</evidence>
<evidence type="ECO:0000256" key="19">
    <source>
        <dbReference type="ARBA" id="ARBA00051243"/>
    </source>
</evidence>
<feature type="domain" description="Protein kinase" evidence="26">
    <location>
        <begin position="482"/>
        <end position="754"/>
    </location>
</feature>
<organism>
    <name type="scientific">Branchiostoma floridae</name>
    <name type="common">Florida lancelet</name>
    <name type="synonym">Amphioxus</name>
    <dbReference type="NCBI Taxonomy" id="7739"/>
    <lineage>
        <taxon>Eukaryota</taxon>
        <taxon>Metazoa</taxon>
        <taxon>Chordata</taxon>
        <taxon>Cephalochordata</taxon>
        <taxon>Leptocardii</taxon>
        <taxon>Amphioxiformes</taxon>
        <taxon>Branchiostomatidae</taxon>
        <taxon>Branchiostoma</taxon>
    </lineage>
</organism>
<evidence type="ECO:0000256" key="15">
    <source>
        <dbReference type="ARBA" id="ARBA00023157"/>
    </source>
</evidence>
<dbReference type="InterPro" id="IPR003598">
    <property type="entry name" value="Ig_sub2"/>
</dbReference>
<dbReference type="EC" id="2.7.10.1" evidence="2"/>
<accession>C3Y807</accession>
<feature type="region of interest" description="Disordered" evidence="23">
    <location>
        <begin position="1"/>
        <end position="25"/>
    </location>
</feature>
<evidence type="ECO:0000256" key="9">
    <source>
        <dbReference type="ARBA" id="ARBA00022741"/>
    </source>
</evidence>
<proteinExistence type="predicted"/>
<dbReference type="Gene3D" id="1.10.510.10">
    <property type="entry name" value="Transferase(Phosphotransferase) domain 1"/>
    <property type="match status" value="1"/>
</dbReference>
<feature type="domain" description="CUB" evidence="25">
    <location>
        <begin position="8"/>
        <end position="126"/>
    </location>
</feature>
<dbReference type="SMART" id="SM00181">
    <property type="entry name" value="EGF"/>
    <property type="match status" value="1"/>
</dbReference>
<name>C3Y807_BRAFL</name>
<dbReference type="CDD" id="cd00041">
    <property type="entry name" value="CUB"/>
    <property type="match status" value="1"/>
</dbReference>
<dbReference type="CDD" id="cd00054">
    <property type="entry name" value="EGF_CA"/>
    <property type="match status" value="1"/>
</dbReference>
<gene>
    <name evidence="29" type="ORF">BRAFLDRAFT_84659</name>
</gene>
<evidence type="ECO:0000259" key="27">
    <source>
        <dbReference type="PROSITE" id="PS50026"/>
    </source>
</evidence>
<dbReference type="Pfam" id="PF00431">
    <property type="entry name" value="CUB"/>
    <property type="match status" value="1"/>
</dbReference>
<protein>
    <recommendedName>
        <fullName evidence="2">receptor protein-tyrosine kinase</fullName>
        <ecNumber evidence="2">2.7.10.1</ecNumber>
    </recommendedName>
</protein>
<dbReference type="CDD" id="cd00192">
    <property type="entry name" value="PTKc"/>
    <property type="match status" value="1"/>
</dbReference>
<evidence type="ECO:0000256" key="22">
    <source>
        <dbReference type="PROSITE-ProRule" id="PRU10141"/>
    </source>
</evidence>
<keyword evidence="5" id="KW-0808">Transferase</keyword>
<dbReference type="Gene3D" id="3.30.200.20">
    <property type="entry name" value="Phosphorylase Kinase, domain 1"/>
    <property type="match status" value="1"/>
</dbReference>
<keyword evidence="16" id="KW-0675">Receptor</keyword>
<feature type="disulfide bond" evidence="21">
    <location>
        <begin position="135"/>
        <end position="152"/>
    </location>
</feature>
<evidence type="ECO:0000256" key="13">
    <source>
        <dbReference type="ARBA" id="ARBA00023136"/>
    </source>
</evidence>
<dbReference type="PANTHER" id="PTHR24416:SF621">
    <property type="entry name" value="TYROSINE KINASE RECEPTOR CAD96CA"/>
    <property type="match status" value="1"/>
</dbReference>
<dbReference type="SUPFAM" id="SSF56112">
    <property type="entry name" value="Protein kinase-like (PK-like)"/>
    <property type="match status" value="1"/>
</dbReference>
<feature type="domain" description="Ig-like" evidence="28">
    <location>
        <begin position="272"/>
        <end position="362"/>
    </location>
</feature>
<feature type="binding site" evidence="22">
    <location>
        <position position="516"/>
    </location>
    <ligand>
        <name>ATP</name>
        <dbReference type="ChEBI" id="CHEBI:30616"/>
    </ligand>
</feature>
<keyword evidence="8" id="KW-0677">Repeat</keyword>
<evidence type="ECO:0000256" key="7">
    <source>
        <dbReference type="ARBA" id="ARBA00022729"/>
    </source>
</evidence>
<dbReference type="PROSITE" id="PS01186">
    <property type="entry name" value="EGF_2"/>
    <property type="match status" value="1"/>
</dbReference>